<sequence>MTGYGTSASHRESRGMAKAAVILGIADLVIFGALPAFAASNAGFSWYVGS</sequence>
<evidence type="ECO:0000256" key="1">
    <source>
        <dbReference type="SAM" id="Phobius"/>
    </source>
</evidence>
<organism evidence="2 3">
    <name type="scientific">Streptomyces beijiangensis</name>
    <dbReference type="NCBI Taxonomy" id="163361"/>
    <lineage>
        <taxon>Bacteria</taxon>
        <taxon>Bacillati</taxon>
        <taxon>Actinomycetota</taxon>
        <taxon>Actinomycetes</taxon>
        <taxon>Kitasatosporales</taxon>
        <taxon>Streptomycetaceae</taxon>
        <taxon>Streptomyces</taxon>
    </lineage>
</organism>
<dbReference type="EMBL" id="JAFLRJ010000036">
    <property type="protein sequence ID" value="MBO0511138.1"/>
    <property type="molecule type" value="Genomic_DNA"/>
</dbReference>
<dbReference type="RefSeq" id="WP_206960599.1">
    <property type="nucleotide sequence ID" value="NZ_BAAAJJ010000012.1"/>
</dbReference>
<accession>A0A939F3D0</accession>
<dbReference type="Proteomes" id="UP000664167">
    <property type="component" value="Unassembled WGS sequence"/>
</dbReference>
<keyword evidence="1" id="KW-0472">Membrane</keyword>
<keyword evidence="1" id="KW-1133">Transmembrane helix</keyword>
<feature type="transmembrane region" description="Helical" evidence="1">
    <location>
        <begin position="21"/>
        <end position="48"/>
    </location>
</feature>
<keyword evidence="3" id="KW-1185">Reference proteome</keyword>
<evidence type="ECO:0000313" key="3">
    <source>
        <dbReference type="Proteomes" id="UP000664167"/>
    </source>
</evidence>
<evidence type="ECO:0000313" key="2">
    <source>
        <dbReference type="EMBL" id="MBO0511138.1"/>
    </source>
</evidence>
<keyword evidence="1" id="KW-0812">Transmembrane</keyword>
<dbReference type="AlphaFoldDB" id="A0A939F3D0"/>
<reference evidence="2" key="1">
    <citation type="submission" date="2021-03" db="EMBL/GenBank/DDBJ databases">
        <title>Streptomyces poriferae sp. nov., a novel marine sponge-derived Actinobacteria species with anti-MRSA activity.</title>
        <authorList>
            <person name="Sandoval-Powers M."/>
            <person name="Kralova S."/>
            <person name="Nguyen G.-S."/>
            <person name="Fawwal D."/>
            <person name="Degnes K."/>
            <person name="Klinkenberg G."/>
            <person name="Sletta H."/>
            <person name="Wentzel A."/>
            <person name="Liles M.R."/>
        </authorList>
    </citation>
    <scope>NUCLEOTIDE SEQUENCE</scope>
    <source>
        <strain evidence="2">DSM 41794</strain>
    </source>
</reference>
<comment type="caution">
    <text evidence="2">The sequence shown here is derived from an EMBL/GenBank/DDBJ whole genome shotgun (WGS) entry which is preliminary data.</text>
</comment>
<protein>
    <submittedName>
        <fullName evidence="2">Uncharacterized protein</fullName>
    </submittedName>
</protein>
<name>A0A939F3D0_9ACTN</name>
<proteinExistence type="predicted"/>
<gene>
    <name evidence="2" type="ORF">J0695_04850</name>
</gene>